<proteinExistence type="predicted"/>
<dbReference type="SUPFAM" id="SSF56112">
    <property type="entry name" value="Protein kinase-like (PK-like)"/>
    <property type="match status" value="1"/>
</dbReference>
<feature type="compositionally biased region" description="Basic residues" evidence="1">
    <location>
        <begin position="1491"/>
        <end position="1512"/>
    </location>
</feature>
<feature type="compositionally biased region" description="Basic and acidic residues" evidence="1">
    <location>
        <begin position="1301"/>
        <end position="1316"/>
    </location>
</feature>
<dbReference type="eggNOG" id="ENOG502R1E5">
    <property type="taxonomic scope" value="Eukaryota"/>
</dbReference>
<feature type="compositionally biased region" description="Low complexity" evidence="1">
    <location>
        <begin position="1106"/>
        <end position="1124"/>
    </location>
</feature>
<feature type="compositionally biased region" description="Polar residues" evidence="1">
    <location>
        <begin position="626"/>
        <end position="636"/>
    </location>
</feature>
<feature type="compositionally biased region" description="Basic and acidic residues" evidence="1">
    <location>
        <begin position="1091"/>
        <end position="1105"/>
    </location>
</feature>
<feature type="region of interest" description="Disordered" evidence="1">
    <location>
        <begin position="600"/>
        <end position="739"/>
    </location>
</feature>
<dbReference type="InterPro" id="IPR011009">
    <property type="entry name" value="Kinase-like_dom_sf"/>
</dbReference>
<evidence type="ECO:0000259" key="2">
    <source>
        <dbReference type="PROSITE" id="PS50011"/>
    </source>
</evidence>
<dbReference type="GO" id="GO:0005524">
    <property type="term" value="F:ATP binding"/>
    <property type="evidence" value="ECO:0007669"/>
    <property type="project" value="InterPro"/>
</dbReference>
<feature type="region of interest" description="Disordered" evidence="1">
    <location>
        <begin position="1"/>
        <end position="109"/>
    </location>
</feature>
<feature type="region of interest" description="Disordered" evidence="1">
    <location>
        <begin position="1658"/>
        <end position="1702"/>
    </location>
</feature>
<dbReference type="EMBL" id="FN649056">
    <property type="protein sequence ID" value="CBN78046.2"/>
    <property type="molecule type" value="Genomic_DNA"/>
</dbReference>
<keyword evidence="4" id="KW-1185">Reference proteome</keyword>
<feature type="compositionally biased region" description="Low complexity" evidence="1">
    <location>
        <begin position="1222"/>
        <end position="1237"/>
    </location>
</feature>
<feature type="region of interest" description="Disordered" evidence="1">
    <location>
        <begin position="756"/>
        <end position="956"/>
    </location>
</feature>
<feature type="compositionally biased region" description="Low complexity" evidence="1">
    <location>
        <begin position="987"/>
        <end position="1002"/>
    </location>
</feature>
<feature type="compositionally biased region" description="Polar residues" evidence="1">
    <location>
        <begin position="1243"/>
        <end position="1264"/>
    </location>
</feature>
<sequence length="2283" mass="236810">MSWLEGSPKHQGSKAKPAPGSSARGLWSSSTTRTYGSSRRPTSSLRGSAASGPKAGGLFRGHTPAGGAGGGQYGLTRVGLSSAYDEDPKSPLGDDSLASRASPELDSSPIVLTSFAKRGLDLDLESPGDSAAAAAAAPSDPKAAGRKAKKTTARARKGASRSRAARSSSADPTPKGEAGTPAMEEVDAPAPAPKRKVPAARKTRAARRAGAGGAGGASDSAVISEISGTGQEEGVVAEGGRPRASSSSQQSVRRERSPTRRGAGRPERWADRGGGGESAGRGPSSPLSSPLRPITNYTSEGDRPPRTKAKVAGAKTCATAAGGGENYSSNGGGGDGSSKSSSSEEEEEWRDDGMDFTRSASLNVGNGNGFSVEEENDSELDDAVIDATGDDSDDLDDVVIDLTSSSTDVIPRPKPPCPTTTTAGSAPAVASSTSSILKRAAPDPTDLKAHASAPALAMTTSPALVGLSRRPRREAQRVTHGEKRAPALAQASSVEDLARGGWGDDSPPARLSRSLSLSQTSAPSAWHGAAAAAAAAAGCAKVTRSSHRRRSRANSTSSPLPVLEMSASMPTGGIGLSDATAVAREDFTARSFGSVASLRHRRRGSLGGGSGGGGDGIKHARRKSSCEVSSGSNAPLSRSHRMPSFNHGNSLRNPGRPVSLPQGIMERGSRRGGEEIPGEALSIGGDAGFGWVLRSPGAPPDDRRRSKSFAGGARPSATHARSDSNPVRSSGGGAAQYPPGLAGAASVDMYGLSGEWARRDSGEQESGMFVAGDKDEEMAPAQTPQASPSDTGDSAAMRRAHGLSSVARRMDRLEIRSPAVETHAAQAQLEIMADSTGDNPGHGHSIPEATTSLGGSDGTPSRPRISSLPAHYTPVGNSNVARNERSRLSGAGGSPTECFRDYLSGLHGKEEEEDDEELLGEAKHEGKAPKTPSAVATPSAPASHSPPGVTCTRSTALGLPSPILAGLFGDADNSHALQTDASFTPRAGSVASGGSSGAAVDGAPGGSGGASGEGEAVGGEGGVGATGRGASLARKGAKLGLGAKAKTLPARGTRASPEGGFLIRRKTLGNAPSSSSFASSTSWPKAYAGQGREDDTAAEPPKLERLSSGSRSSSLYLSCLSSGEAVQSPGEGQQAEVAPHQQQRSISSPLSVPLMVKEFDTPSASGSSACVQRARAAAAYNEGAAGVSGTDKQGLDATDSRSTTDPTSAGRDKDRDRDSRYRSPALGAPAAASSGMSDRGGNRRTSTESVGATTSRTQFETPQPETKLKWGSQPQYGDWGISQRASAGSLRHLAGRLRAFVDRATGRRASGGRDSDGGGGGGDLPMSMASPVMHGSASTAETPLEGVTTPLPDLPDLPLLPPPQATPGSSKGGGAGDSGSLLAYGNSLGAVSEREGGRSGAGVKGGETEDGDGDGDGYFGGIAGSEGLEETDVCAEEREGLGAAEMQALWDPSVFGDDGLRRRDGSVGVGRGRRGRDRLSSLMMTEGQREKQRRRQSKAKRRRVSISIKSRRTSSSVGLTSRLAGLSLLEVAEASSPGPGKMEPRSRLSPYPKAAAFAGGAISEGEEEDEDDEQREEEDKDSSMLQAVPTPKPTQGQRSWSSQGLASPMSVERPAWPNQERDRDRPREDGRAETPAKVREDLEKSLTELNNLSLSICNSEENDSPAKHERQQQQQQRPSKTDDTSYDSGSAGADILAGLDSSSSSPVAIATTKASSLPTLGLDCGGVADTVLRIGDTTGPPAVVSTESALEALRRPGVMAKALRMLSVDELLGDVPLVCAAWRKASVYAFAEVASDMTAGAEDKGRAAGGGRALRGRRAGKVKAPAPVASRSVWSEEKLVGTFPWGGFLSEGACKQVHKVWNAATGQMEALSVMDRKELEEDEEVVSREVRVSILASSLVQRRISPNFVQTFGLFRSTVPLHPELFGTKEEKYPCGRSPGIIRHRPRVPNPSVGGVSQGRGVGRSNPHASASSGSDLRYQYIGMELCEHGDAEVFIKTQRDGLLPTVEAQGFLFQMAFALYAGRAELSLRHFDVKLLNFFVSDASRLVGGGGQCGGGGGDVEEGGPVTLRYGVGGDVVELCLPQDRAYLVKLADFGTADVDPLTVGNPVEACHFSTLENTPIEQLCCGNKAVQGYASDTFALALAAFHLFTGEAPYEEIMEEVECPDELYDALVQTWDQNPQYVDVCDIIINDGSDEEEDDDVGDDDDTQDPTLLHTFYRYLVLFGVPDRDRLEEAYGTDNPVWKAVGPLLGWKQPRRGRGGRATAASATASKKFCRQLDRDR</sequence>
<feature type="region of interest" description="Disordered" evidence="1">
    <location>
        <begin position="121"/>
        <end position="520"/>
    </location>
</feature>
<feature type="region of interest" description="Disordered" evidence="1">
    <location>
        <begin position="542"/>
        <end position="565"/>
    </location>
</feature>
<feature type="compositionally biased region" description="Gly residues" evidence="1">
    <location>
        <begin position="321"/>
        <end position="336"/>
    </location>
</feature>
<evidence type="ECO:0000313" key="4">
    <source>
        <dbReference type="Proteomes" id="UP000002630"/>
    </source>
</evidence>
<feature type="region of interest" description="Disordered" evidence="1">
    <location>
        <begin position="1939"/>
        <end position="1973"/>
    </location>
</feature>
<feature type="compositionally biased region" description="Low complexity" evidence="1">
    <location>
        <begin position="1073"/>
        <end position="1082"/>
    </location>
</feature>
<feature type="region of interest" description="Disordered" evidence="1">
    <location>
        <begin position="1041"/>
        <end position="1280"/>
    </location>
</feature>
<dbReference type="SMART" id="SM00220">
    <property type="entry name" value="S_TKc"/>
    <property type="match status" value="1"/>
</dbReference>
<feature type="compositionally biased region" description="Pro residues" evidence="1">
    <location>
        <begin position="1352"/>
        <end position="1365"/>
    </location>
</feature>
<feature type="compositionally biased region" description="Low complexity" evidence="1">
    <location>
        <begin position="1169"/>
        <end position="1185"/>
    </location>
</feature>
<feature type="compositionally biased region" description="Gly residues" evidence="1">
    <location>
        <begin position="1003"/>
        <end position="1027"/>
    </location>
</feature>
<feature type="compositionally biased region" description="Basic residues" evidence="1">
    <location>
        <begin position="193"/>
        <end position="207"/>
    </location>
</feature>
<feature type="compositionally biased region" description="Low complexity" evidence="1">
    <location>
        <begin position="929"/>
        <end position="947"/>
    </location>
</feature>
<feature type="compositionally biased region" description="Low complexity" evidence="1">
    <location>
        <begin position="1041"/>
        <end position="1050"/>
    </location>
</feature>
<feature type="compositionally biased region" description="Gly residues" evidence="1">
    <location>
        <begin position="54"/>
        <end position="73"/>
    </location>
</feature>
<dbReference type="InterPro" id="IPR008271">
    <property type="entry name" value="Ser/Thr_kinase_AS"/>
</dbReference>
<gene>
    <name evidence="3" type="ORF">Esi_0082_0075</name>
</gene>
<feature type="region of interest" description="Disordered" evidence="1">
    <location>
        <begin position="984"/>
        <end position="1029"/>
    </location>
</feature>
<feature type="compositionally biased region" description="Basic and acidic residues" evidence="1">
    <location>
        <begin position="252"/>
        <end position="271"/>
    </location>
</feature>
<feature type="compositionally biased region" description="Polar residues" evidence="1">
    <location>
        <begin position="1140"/>
        <end position="1150"/>
    </location>
</feature>
<feature type="compositionally biased region" description="Low complexity" evidence="1">
    <location>
        <begin position="506"/>
        <end position="520"/>
    </location>
</feature>
<feature type="domain" description="Protein kinase" evidence="2">
    <location>
        <begin position="1843"/>
        <end position="2244"/>
    </location>
</feature>
<feature type="region of interest" description="Disordered" evidence="1">
    <location>
        <begin position="1301"/>
        <end position="1644"/>
    </location>
</feature>
<feature type="compositionally biased region" description="Low complexity" evidence="1">
    <location>
        <begin position="310"/>
        <end position="320"/>
    </location>
</feature>
<feature type="compositionally biased region" description="Low complexity" evidence="1">
    <location>
        <begin position="280"/>
        <end position="293"/>
    </location>
</feature>
<dbReference type="EMBL" id="FN649740">
    <property type="protein sequence ID" value="CBN78046.2"/>
    <property type="molecule type" value="Genomic_DNA"/>
</dbReference>
<dbReference type="Gene3D" id="1.10.510.10">
    <property type="entry name" value="Transferase(Phosphotransferase) domain 1"/>
    <property type="match status" value="1"/>
</dbReference>
<reference evidence="3 4" key="1">
    <citation type="journal article" date="2010" name="Nature">
        <title>The Ectocarpus genome and the independent evolution of multicellularity in brown algae.</title>
        <authorList>
            <person name="Cock J.M."/>
            <person name="Sterck L."/>
            <person name="Rouze P."/>
            <person name="Scornet D."/>
            <person name="Allen A.E."/>
            <person name="Amoutzias G."/>
            <person name="Anthouard V."/>
            <person name="Artiguenave F."/>
            <person name="Aury J.M."/>
            <person name="Badger J.H."/>
            <person name="Beszteri B."/>
            <person name="Billiau K."/>
            <person name="Bonnet E."/>
            <person name="Bothwell J.H."/>
            <person name="Bowler C."/>
            <person name="Boyen C."/>
            <person name="Brownlee C."/>
            <person name="Carrano C.J."/>
            <person name="Charrier B."/>
            <person name="Cho G.Y."/>
            <person name="Coelho S.M."/>
            <person name="Collen J."/>
            <person name="Corre E."/>
            <person name="Da Silva C."/>
            <person name="Delage L."/>
            <person name="Delaroque N."/>
            <person name="Dittami S.M."/>
            <person name="Doulbeau S."/>
            <person name="Elias M."/>
            <person name="Farnham G."/>
            <person name="Gachon C.M."/>
            <person name="Gschloessl B."/>
            <person name="Heesch S."/>
            <person name="Jabbari K."/>
            <person name="Jubin C."/>
            <person name="Kawai H."/>
            <person name="Kimura K."/>
            <person name="Kloareg B."/>
            <person name="Kupper F.C."/>
            <person name="Lang D."/>
            <person name="Le Bail A."/>
            <person name="Leblanc C."/>
            <person name="Lerouge P."/>
            <person name="Lohr M."/>
            <person name="Lopez P.J."/>
            <person name="Martens C."/>
            <person name="Maumus F."/>
            <person name="Michel G."/>
            <person name="Miranda-Saavedra D."/>
            <person name="Morales J."/>
            <person name="Moreau H."/>
            <person name="Motomura T."/>
            <person name="Nagasato C."/>
            <person name="Napoli C.A."/>
            <person name="Nelson D.R."/>
            <person name="Nyvall-Collen P."/>
            <person name="Peters A.F."/>
            <person name="Pommier C."/>
            <person name="Potin P."/>
            <person name="Poulain J."/>
            <person name="Quesneville H."/>
            <person name="Read B."/>
            <person name="Rensing S.A."/>
            <person name="Ritter A."/>
            <person name="Rousvoal S."/>
            <person name="Samanta M."/>
            <person name="Samson G."/>
            <person name="Schroeder D.C."/>
            <person name="Segurens B."/>
            <person name="Strittmatter M."/>
            <person name="Tonon T."/>
            <person name="Tregear J.W."/>
            <person name="Valentin K."/>
            <person name="von Dassow P."/>
            <person name="Yamagishi T."/>
            <person name="Van de Peer Y."/>
            <person name="Wincker P."/>
        </authorList>
    </citation>
    <scope>NUCLEOTIDE SEQUENCE [LARGE SCALE GENOMIC DNA]</scope>
    <source>
        <strain evidence="4">Ec32 / CCAP1310/4</strain>
    </source>
</reference>
<feature type="compositionally biased region" description="Basic and acidic residues" evidence="1">
    <location>
        <begin position="473"/>
        <end position="485"/>
    </location>
</feature>
<organism evidence="3 4">
    <name type="scientific">Ectocarpus siliculosus</name>
    <name type="common">Brown alga</name>
    <name type="synonym">Conferva siliculosa</name>
    <dbReference type="NCBI Taxonomy" id="2880"/>
    <lineage>
        <taxon>Eukaryota</taxon>
        <taxon>Sar</taxon>
        <taxon>Stramenopiles</taxon>
        <taxon>Ochrophyta</taxon>
        <taxon>PX clade</taxon>
        <taxon>Phaeophyceae</taxon>
        <taxon>Ectocarpales</taxon>
        <taxon>Ectocarpaceae</taxon>
        <taxon>Ectocarpus</taxon>
    </lineage>
</organism>
<feature type="compositionally biased region" description="Low complexity" evidence="1">
    <location>
        <begin position="28"/>
        <end position="44"/>
    </location>
</feature>
<dbReference type="PROSITE" id="PS50011">
    <property type="entry name" value="PROTEIN_KINASE_DOM"/>
    <property type="match status" value="1"/>
</dbReference>
<feature type="compositionally biased region" description="Basic and acidic residues" evidence="1">
    <location>
        <begin position="1210"/>
        <end position="1221"/>
    </location>
</feature>
<dbReference type="PROSITE" id="PS00108">
    <property type="entry name" value="PROTEIN_KINASE_ST"/>
    <property type="match status" value="1"/>
</dbReference>
<feature type="compositionally biased region" description="Low complexity" evidence="1">
    <location>
        <begin position="400"/>
        <end position="409"/>
    </location>
</feature>
<feature type="compositionally biased region" description="Gly residues" evidence="1">
    <location>
        <begin position="605"/>
        <end position="615"/>
    </location>
</feature>
<feature type="compositionally biased region" description="Polar residues" evidence="1">
    <location>
        <begin position="782"/>
        <end position="792"/>
    </location>
</feature>
<feature type="non-terminal residue" evidence="3">
    <location>
        <position position="2283"/>
    </location>
</feature>
<feature type="compositionally biased region" description="Basic and acidic residues" evidence="1">
    <location>
        <begin position="1619"/>
        <end position="1644"/>
    </location>
</feature>
<dbReference type="Proteomes" id="UP000002630">
    <property type="component" value="Linkage Group LG15"/>
</dbReference>
<protein>
    <recommendedName>
        <fullName evidence="2">Protein kinase domain-containing protein</fullName>
    </recommendedName>
</protein>
<name>D8LTD6_ECTSI</name>
<dbReference type="OrthoDB" id="194690at2759"/>
<feature type="compositionally biased region" description="Basic residues" evidence="1">
    <location>
        <begin position="144"/>
        <end position="164"/>
    </location>
</feature>
<evidence type="ECO:0000313" key="3">
    <source>
        <dbReference type="EMBL" id="CBN78046.2"/>
    </source>
</evidence>
<dbReference type="InterPro" id="IPR000719">
    <property type="entry name" value="Prot_kinase_dom"/>
</dbReference>
<feature type="compositionally biased region" description="Low complexity" evidence="1">
    <location>
        <begin position="127"/>
        <end position="142"/>
    </location>
</feature>
<dbReference type="GO" id="GO:0004672">
    <property type="term" value="F:protein kinase activity"/>
    <property type="evidence" value="ECO:0007669"/>
    <property type="project" value="InterPro"/>
</dbReference>
<feature type="compositionally biased region" description="Polar residues" evidence="1">
    <location>
        <begin position="1593"/>
        <end position="1605"/>
    </location>
</feature>
<dbReference type="OMA" id="VEDQMRH"/>
<evidence type="ECO:0000256" key="1">
    <source>
        <dbReference type="SAM" id="MobiDB-lite"/>
    </source>
</evidence>
<feature type="compositionally biased region" description="Acidic residues" evidence="1">
    <location>
        <begin position="1564"/>
        <end position="1580"/>
    </location>
</feature>
<accession>D8LTD6</accession>
<dbReference type="InParanoid" id="D8LTD6"/>
<feature type="compositionally biased region" description="Low complexity" evidence="1">
    <location>
        <begin position="242"/>
        <end position="251"/>
    </location>
</feature>
<feature type="compositionally biased region" description="Acidic residues" evidence="1">
    <location>
        <begin position="372"/>
        <end position="399"/>
    </location>
</feature>